<evidence type="ECO:0000313" key="4">
    <source>
        <dbReference type="Proteomes" id="UP000223749"/>
    </source>
</evidence>
<dbReference type="AlphaFoldDB" id="A0A2D1U6J6"/>
<dbReference type="RefSeq" id="WP_099439157.1">
    <property type="nucleotide sequence ID" value="NZ_CP024091.1"/>
</dbReference>
<evidence type="ECO:0000313" key="3">
    <source>
        <dbReference type="EMBL" id="ATP57229.1"/>
    </source>
</evidence>
<dbReference type="KEGG" id="pgs:CPT03_12485"/>
<organism evidence="3 4">
    <name type="scientific">Pedobacter ginsengisoli</name>
    <dbReference type="NCBI Taxonomy" id="363852"/>
    <lineage>
        <taxon>Bacteria</taxon>
        <taxon>Pseudomonadati</taxon>
        <taxon>Bacteroidota</taxon>
        <taxon>Sphingobacteriia</taxon>
        <taxon>Sphingobacteriales</taxon>
        <taxon>Sphingobacteriaceae</taxon>
        <taxon>Pedobacter</taxon>
    </lineage>
</organism>
<name>A0A2D1U6J6_9SPHI</name>
<feature type="region of interest" description="Disordered" evidence="1">
    <location>
        <begin position="22"/>
        <end position="41"/>
    </location>
</feature>
<dbReference type="Proteomes" id="UP000223749">
    <property type="component" value="Chromosome"/>
</dbReference>
<dbReference type="Gene3D" id="1.20.120.1490">
    <property type="match status" value="1"/>
</dbReference>
<accession>A0A2D1U6J6</accession>
<proteinExistence type="predicted"/>
<protein>
    <recommendedName>
        <fullName evidence="5">DUF4890 domain-containing protein</fullName>
    </recommendedName>
</protein>
<evidence type="ECO:0000256" key="2">
    <source>
        <dbReference type="SAM" id="SignalP"/>
    </source>
</evidence>
<dbReference type="OrthoDB" id="798005at2"/>
<sequence>MKKLLIICGLLFSVVTFAQAQQGQGNGGRRGGTPEERAKRNTEMLTKKLSLTADQQTKVSAIYLEQAEGMKKLREDAAGDRDAMRAAMVKSNEESDAKISALLNDDQKKAYTTWKEERKEAMKKRQEGNGGGQ</sequence>
<keyword evidence="4" id="KW-1185">Reference proteome</keyword>
<reference evidence="3 4" key="1">
    <citation type="submission" date="2017-10" db="EMBL/GenBank/DDBJ databases">
        <title>Whole genome of Pedobacter ginsengisoli T01R-27 isolated from tomato rhizosphere.</title>
        <authorList>
            <person name="Weon H.-Y."/>
            <person name="Lee S.A."/>
            <person name="Sang M.K."/>
            <person name="Song J."/>
        </authorList>
    </citation>
    <scope>NUCLEOTIDE SEQUENCE [LARGE SCALE GENOMIC DNA]</scope>
    <source>
        <strain evidence="3 4">T01R-27</strain>
    </source>
</reference>
<evidence type="ECO:0008006" key="5">
    <source>
        <dbReference type="Google" id="ProtNLM"/>
    </source>
</evidence>
<keyword evidence="2" id="KW-0732">Signal</keyword>
<dbReference type="EMBL" id="CP024091">
    <property type="protein sequence ID" value="ATP57229.1"/>
    <property type="molecule type" value="Genomic_DNA"/>
</dbReference>
<gene>
    <name evidence="3" type="ORF">CPT03_12485</name>
</gene>
<feature type="signal peptide" evidence="2">
    <location>
        <begin position="1"/>
        <end position="20"/>
    </location>
</feature>
<feature type="chain" id="PRO_5013675842" description="DUF4890 domain-containing protein" evidence="2">
    <location>
        <begin position="21"/>
        <end position="133"/>
    </location>
</feature>
<evidence type="ECO:0000256" key="1">
    <source>
        <dbReference type="SAM" id="MobiDB-lite"/>
    </source>
</evidence>
<feature type="compositionally biased region" description="Basic and acidic residues" evidence="1">
    <location>
        <begin position="32"/>
        <end position="41"/>
    </location>
</feature>